<gene>
    <name evidence="7" type="ORF">CFP56_000659</name>
</gene>
<name>A0AAW0LHE9_QUESU</name>
<evidence type="ECO:0000256" key="1">
    <source>
        <dbReference type="ARBA" id="ARBA00001946"/>
    </source>
</evidence>
<dbReference type="EMBL" id="PKMF04000099">
    <property type="protein sequence ID" value="KAK7850516.1"/>
    <property type="molecule type" value="Genomic_DNA"/>
</dbReference>
<dbReference type="InterPro" id="IPR008930">
    <property type="entry name" value="Terpenoid_cyclase/PrenylTrfase"/>
</dbReference>
<dbReference type="GO" id="GO:0000287">
    <property type="term" value="F:magnesium ion binding"/>
    <property type="evidence" value="ECO:0007669"/>
    <property type="project" value="InterPro"/>
</dbReference>
<proteinExistence type="predicted"/>
<dbReference type="Gene3D" id="1.10.600.10">
    <property type="entry name" value="Farnesyl Diphosphate Synthase"/>
    <property type="match status" value="1"/>
</dbReference>
<organism evidence="7 8">
    <name type="scientific">Quercus suber</name>
    <name type="common">Cork oak</name>
    <dbReference type="NCBI Taxonomy" id="58331"/>
    <lineage>
        <taxon>Eukaryota</taxon>
        <taxon>Viridiplantae</taxon>
        <taxon>Streptophyta</taxon>
        <taxon>Embryophyta</taxon>
        <taxon>Tracheophyta</taxon>
        <taxon>Spermatophyta</taxon>
        <taxon>Magnoliopsida</taxon>
        <taxon>eudicotyledons</taxon>
        <taxon>Gunneridae</taxon>
        <taxon>Pentapetalae</taxon>
        <taxon>rosids</taxon>
        <taxon>fabids</taxon>
        <taxon>Fagales</taxon>
        <taxon>Fagaceae</taxon>
        <taxon>Quercus</taxon>
    </lineage>
</organism>
<dbReference type="FunFam" id="1.50.10.130:FF:000001">
    <property type="entry name" value="Isoprene synthase, chloroplastic"/>
    <property type="match status" value="1"/>
</dbReference>
<dbReference type="InterPro" id="IPR050148">
    <property type="entry name" value="Terpene_synthase-like"/>
</dbReference>
<dbReference type="InterPro" id="IPR008949">
    <property type="entry name" value="Isoprenoid_synthase_dom_sf"/>
</dbReference>
<dbReference type="Pfam" id="PF01397">
    <property type="entry name" value="Terpene_synth"/>
    <property type="match status" value="1"/>
</dbReference>
<sequence length="552" mass="64846">MSHQISMAIAQTQNPDANVHRPLANYRPSLWGDHFLSYSNKSEETIDDSEQVQGLKEEVQRMLMAPIDNLLEKLELIDAIQHLGVSYHFEGEIDEVLQQIHKYHYTCDVQESDDALYTIALHFRLLRQQDIFNKFKDNMGNFKESLTNDVKGMLSFYEATHMRVHGEDILDEALKFTTTHLESMMINFSPPLATQVSHALNRPIRKCLPRVEARQYFSIYQANASHNEVLLNFAKLDFNMLQKQHQKELSHISRWWKGIDVATNLSFARDRVVELYFWVLGVYFEPQYSLTRKILTKIMWDISCIDQLPKYMKLCYKVLLDVYEEIEEEMCKDGRLYCVYYAKVAMEKLVQAYFEEAVWLKEKYIPTMEEYMSNALISCGYLTLSIISFICMGDIVNKEALEWVIKEPKIVRAASIINRLMDDIVSNEYFYFNSVYERLVQYYKELDPCLQIYDMVQILFLNLQIVNAWKDINKECIRPTEVPVPFLTCVVNFARVMDLLYKDEDAYTHLGGVMVEGITSILVDPVPMKKLVEAYFEEAIWLKEKYFPTMKE</sequence>
<evidence type="ECO:0000313" key="7">
    <source>
        <dbReference type="EMBL" id="KAK7850516.1"/>
    </source>
</evidence>
<evidence type="ECO:0000256" key="3">
    <source>
        <dbReference type="ARBA" id="ARBA00022842"/>
    </source>
</evidence>
<dbReference type="PANTHER" id="PTHR31225:SF221">
    <property type="entry name" value="(-)-GERMACRENE D SYNTHASE"/>
    <property type="match status" value="1"/>
</dbReference>
<comment type="caution">
    <text evidence="7">The sequence shown here is derived from an EMBL/GenBank/DDBJ whole genome shotgun (WGS) entry which is preliminary data.</text>
</comment>
<keyword evidence="4" id="KW-0456">Lyase</keyword>
<dbReference type="AlphaFoldDB" id="A0AAW0LHE9"/>
<evidence type="ECO:0000313" key="8">
    <source>
        <dbReference type="Proteomes" id="UP000237347"/>
    </source>
</evidence>
<protein>
    <submittedName>
        <fullName evidence="7">(-)-germacrene d synthase</fullName>
    </submittedName>
</protein>
<dbReference type="SUPFAM" id="SSF48576">
    <property type="entry name" value="Terpenoid synthases"/>
    <property type="match status" value="1"/>
</dbReference>
<dbReference type="Gene3D" id="1.50.10.130">
    <property type="entry name" value="Terpene synthase, N-terminal domain"/>
    <property type="match status" value="1"/>
</dbReference>
<evidence type="ECO:0000259" key="5">
    <source>
        <dbReference type="Pfam" id="PF01397"/>
    </source>
</evidence>
<keyword evidence="2" id="KW-0479">Metal-binding</keyword>
<comment type="cofactor">
    <cofactor evidence="1">
        <name>Mg(2+)</name>
        <dbReference type="ChEBI" id="CHEBI:18420"/>
    </cofactor>
</comment>
<dbReference type="InterPro" id="IPR005630">
    <property type="entry name" value="Terpene_synthase_metal-bd"/>
</dbReference>
<dbReference type="Proteomes" id="UP000237347">
    <property type="component" value="Unassembled WGS sequence"/>
</dbReference>
<dbReference type="SUPFAM" id="SSF48239">
    <property type="entry name" value="Terpenoid cyclases/Protein prenyltransferases"/>
    <property type="match status" value="1"/>
</dbReference>
<reference evidence="7 8" key="1">
    <citation type="journal article" date="2018" name="Sci. Data">
        <title>The draft genome sequence of cork oak.</title>
        <authorList>
            <person name="Ramos A.M."/>
            <person name="Usie A."/>
            <person name="Barbosa P."/>
            <person name="Barros P.M."/>
            <person name="Capote T."/>
            <person name="Chaves I."/>
            <person name="Simoes F."/>
            <person name="Abreu I."/>
            <person name="Carrasquinho I."/>
            <person name="Faro C."/>
            <person name="Guimaraes J.B."/>
            <person name="Mendonca D."/>
            <person name="Nobrega F."/>
            <person name="Rodrigues L."/>
            <person name="Saibo N.J.M."/>
            <person name="Varela M.C."/>
            <person name="Egas C."/>
            <person name="Matos J."/>
            <person name="Miguel C.M."/>
            <person name="Oliveira M.M."/>
            <person name="Ricardo C.P."/>
            <person name="Goncalves S."/>
        </authorList>
    </citation>
    <scope>NUCLEOTIDE SEQUENCE [LARGE SCALE GENOMIC DNA]</scope>
    <source>
        <strain evidence="8">cv. HL8</strain>
    </source>
</reference>
<dbReference type="PANTHER" id="PTHR31225">
    <property type="entry name" value="OS04G0344100 PROTEIN-RELATED"/>
    <property type="match status" value="1"/>
</dbReference>
<evidence type="ECO:0000256" key="4">
    <source>
        <dbReference type="ARBA" id="ARBA00023239"/>
    </source>
</evidence>
<dbReference type="Pfam" id="PF03936">
    <property type="entry name" value="Terpene_synth_C"/>
    <property type="match status" value="2"/>
</dbReference>
<evidence type="ECO:0000259" key="6">
    <source>
        <dbReference type="Pfam" id="PF03936"/>
    </source>
</evidence>
<keyword evidence="8" id="KW-1185">Reference proteome</keyword>
<evidence type="ECO:0000256" key="2">
    <source>
        <dbReference type="ARBA" id="ARBA00022723"/>
    </source>
</evidence>
<feature type="domain" description="Terpene synthase metal-binding" evidence="6">
    <location>
        <begin position="300"/>
        <end position="428"/>
    </location>
</feature>
<dbReference type="CDD" id="cd00684">
    <property type="entry name" value="Terpene_cyclase_plant_C1"/>
    <property type="match status" value="1"/>
</dbReference>
<dbReference type="InterPro" id="IPR001906">
    <property type="entry name" value="Terpene_synth_N"/>
</dbReference>
<feature type="domain" description="Terpene synthase metal-binding" evidence="6">
    <location>
        <begin position="258"/>
        <end position="299"/>
    </location>
</feature>
<dbReference type="GO" id="GO:0016102">
    <property type="term" value="P:diterpenoid biosynthetic process"/>
    <property type="evidence" value="ECO:0007669"/>
    <property type="project" value="InterPro"/>
</dbReference>
<dbReference type="GO" id="GO:0010333">
    <property type="term" value="F:terpene synthase activity"/>
    <property type="evidence" value="ECO:0007669"/>
    <property type="project" value="InterPro"/>
</dbReference>
<accession>A0AAW0LHE9</accession>
<dbReference type="InterPro" id="IPR044814">
    <property type="entry name" value="Terpene_cyclase_plant_C1"/>
</dbReference>
<keyword evidence="3" id="KW-0460">Magnesium</keyword>
<feature type="domain" description="Terpene synthase N-terminal" evidence="5">
    <location>
        <begin position="30"/>
        <end position="200"/>
    </location>
</feature>
<dbReference type="InterPro" id="IPR036965">
    <property type="entry name" value="Terpene_synth_N_sf"/>
</dbReference>